<organism evidence="2 3">
    <name type="scientific">Gonapodya prolifera (strain JEL478)</name>
    <name type="common">Monoblepharis prolifera</name>
    <dbReference type="NCBI Taxonomy" id="1344416"/>
    <lineage>
        <taxon>Eukaryota</taxon>
        <taxon>Fungi</taxon>
        <taxon>Fungi incertae sedis</taxon>
        <taxon>Chytridiomycota</taxon>
        <taxon>Chytridiomycota incertae sedis</taxon>
        <taxon>Monoblepharidomycetes</taxon>
        <taxon>Monoblepharidales</taxon>
        <taxon>Gonapodyaceae</taxon>
        <taxon>Gonapodya</taxon>
    </lineage>
</organism>
<dbReference type="Pfam" id="PF25116">
    <property type="entry name" value="CBM87_Agd3"/>
    <property type="match status" value="1"/>
</dbReference>
<sequence length="367" mass="38100">MTGYNIVPYPAMRTTHRHNNRRANHTLTLLSPSTTAFALVALVAMVLAPIPLAHAQTQTPTQLCSQLQATYGCVYPQSTGTEATWGKLTNPTIQTQWTSNDCDTLTDNDSIICPNLASAYGISVVKGAVASWGTITQYTAAWSYWNSSDCASLIPATSSSSSRAITTTTTVRAVTTTTTVRAVTTTTTVRAITTTVTTTRNAATTTTAAAASSPTNTRTSTASPINQSAVSTLNTFKIANRVLLISITGGTYEAAPIAGLKAYAIPYTLSIGLPSSLVDAQGRPLYSLVVFATSAAVTALTAPQVKLLETYESTYRVRRVVLGTFPSPTDGTAAVGAGTGTTEAVSLDSTFAALAGLKTSGAVDTSG</sequence>
<keyword evidence="3" id="KW-1185">Reference proteome</keyword>
<evidence type="ECO:0000313" key="3">
    <source>
        <dbReference type="Proteomes" id="UP000070544"/>
    </source>
</evidence>
<evidence type="ECO:0000313" key="2">
    <source>
        <dbReference type="EMBL" id="KXS12095.1"/>
    </source>
</evidence>
<dbReference type="InterPro" id="IPR056827">
    <property type="entry name" value="CBM87_Agd3"/>
</dbReference>
<dbReference type="Proteomes" id="UP000070544">
    <property type="component" value="Unassembled WGS sequence"/>
</dbReference>
<feature type="domain" description="Agd3 CBM87" evidence="1">
    <location>
        <begin position="239"/>
        <end position="366"/>
    </location>
</feature>
<reference evidence="2 3" key="1">
    <citation type="journal article" date="2015" name="Genome Biol. Evol.">
        <title>Phylogenomic analyses indicate that early fungi evolved digesting cell walls of algal ancestors of land plants.</title>
        <authorList>
            <person name="Chang Y."/>
            <person name="Wang S."/>
            <person name="Sekimoto S."/>
            <person name="Aerts A.L."/>
            <person name="Choi C."/>
            <person name="Clum A."/>
            <person name="LaButti K.M."/>
            <person name="Lindquist E.A."/>
            <person name="Yee Ngan C."/>
            <person name="Ohm R.A."/>
            <person name="Salamov A.A."/>
            <person name="Grigoriev I.V."/>
            <person name="Spatafora J.W."/>
            <person name="Berbee M.L."/>
        </authorList>
    </citation>
    <scope>NUCLEOTIDE SEQUENCE [LARGE SCALE GENOMIC DNA]</scope>
    <source>
        <strain evidence="2 3">JEL478</strain>
    </source>
</reference>
<protein>
    <recommendedName>
        <fullName evidence="1">Agd3 CBM87 domain-containing protein</fullName>
    </recommendedName>
</protein>
<name>A0A139A6L8_GONPJ</name>
<accession>A0A139A6L8</accession>
<evidence type="ECO:0000259" key="1">
    <source>
        <dbReference type="Pfam" id="PF25116"/>
    </source>
</evidence>
<dbReference type="AlphaFoldDB" id="A0A139A6L8"/>
<gene>
    <name evidence="2" type="ORF">M427DRAFT_34998</name>
</gene>
<dbReference type="EMBL" id="KQ965791">
    <property type="protein sequence ID" value="KXS12095.1"/>
    <property type="molecule type" value="Genomic_DNA"/>
</dbReference>
<proteinExistence type="predicted"/>